<proteinExistence type="inferred from homology"/>
<dbReference type="InterPro" id="IPR000542">
    <property type="entry name" value="Carn_acyl_trans"/>
</dbReference>
<dbReference type="GO" id="GO:0005739">
    <property type="term" value="C:mitochondrion"/>
    <property type="evidence" value="ECO:0007669"/>
    <property type="project" value="TreeGrafter"/>
</dbReference>
<sequence length="218" mass="25163">KDYHSHLSPHPRGEKKTPQKNFSPLSHHFLPTLFLVFLMKHCFHISLLPIPELEDSIKRYMAAQKPLLGDSEYRNTEKLAKAFKNGIGKELHRNLIELDKKNFHTSYVTGQGFDRHLFALRYLAESRGDPMPEFYQDPAYQYINYNILSTSTLNSPSVFLGGFGPLVPDGFGIGYNIYDYWLGCNITSYVERDLDKFLLDLEGSLNDFFDVFQGRSLK</sequence>
<organism evidence="4 5">
    <name type="scientific">Vombatus ursinus</name>
    <name type="common">Common wombat</name>
    <dbReference type="NCBI Taxonomy" id="29139"/>
    <lineage>
        <taxon>Eukaryota</taxon>
        <taxon>Metazoa</taxon>
        <taxon>Chordata</taxon>
        <taxon>Craniata</taxon>
        <taxon>Vertebrata</taxon>
        <taxon>Euteleostomi</taxon>
        <taxon>Mammalia</taxon>
        <taxon>Metatheria</taxon>
        <taxon>Diprotodontia</taxon>
        <taxon>Vombatidae</taxon>
        <taxon>Vombatus</taxon>
    </lineage>
</organism>
<dbReference type="InterPro" id="IPR023213">
    <property type="entry name" value="CAT-like_dom_sf"/>
</dbReference>
<reference evidence="4" key="3">
    <citation type="submission" date="2025-09" db="UniProtKB">
        <authorList>
            <consortium name="Ensembl"/>
        </authorList>
    </citation>
    <scope>IDENTIFICATION</scope>
</reference>
<evidence type="ECO:0000256" key="1">
    <source>
        <dbReference type="ARBA" id="ARBA00005232"/>
    </source>
</evidence>
<dbReference type="GO" id="GO:0006635">
    <property type="term" value="P:fatty acid beta-oxidation"/>
    <property type="evidence" value="ECO:0007669"/>
    <property type="project" value="TreeGrafter"/>
</dbReference>
<dbReference type="SUPFAM" id="SSF52777">
    <property type="entry name" value="CoA-dependent acyltransferases"/>
    <property type="match status" value="2"/>
</dbReference>
<reference evidence="4" key="2">
    <citation type="submission" date="2025-08" db="UniProtKB">
        <authorList>
            <consortium name="Ensembl"/>
        </authorList>
    </citation>
    <scope>IDENTIFICATION</scope>
</reference>
<dbReference type="PANTHER" id="PTHR22589">
    <property type="entry name" value="CARNITINE O-ACYLTRANSFERASE"/>
    <property type="match status" value="1"/>
</dbReference>
<evidence type="ECO:0000313" key="4">
    <source>
        <dbReference type="Ensembl" id="ENSVURP00010011791.1"/>
    </source>
</evidence>
<evidence type="ECO:0000256" key="2">
    <source>
        <dbReference type="SAM" id="MobiDB-lite"/>
    </source>
</evidence>
<feature type="region of interest" description="Disordered" evidence="2">
    <location>
        <begin position="1"/>
        <end position="21"/>
    </location>
</feature>
<dbReference type="PANTHER" id="PTHR22589:SF53">
    <property type="entry name" value="CHOLINE_CARNITINE ACYLTRANSFERASE DOMAIN-CONTAINING PROTEIN"/>
    <property type="match status" value="1"/>
</dbReference>
<dbReference type="Ensembl" id="ENSVURT00010013402.1">
    <property type="protein sequence ID" value="ENSVURP00010011791.1"/>
    <property type="gene ID" value="ENSVURG00010008969.1"/>
</dbReference>
<dbReference type="GO" id="GO:0004095">
    <property type="term" value="F:carnitine O-palmitoyltransferase activity"/>
    <property type="evidence" value="ECO:0007669"/>
    <property type="project" value="TreeGrafter"/>
</dbReference>
<reference evidence="5" key="1">
    <citation type="submission" date="2018-12" db="EMBL/GenBank/DDBJ databases">
        <authorList>
            <person name="Yazar S."/>
        </authorList>
    </citation>
    <scope>NUCLEOTIDE SEQUENCE [LARGE SCALE GENOMIC DNA]</scope>
</reference>
<gene>
    <name evidence="4" type="primary">LOC114025146</name>
</gene>
<dbReference type="Pfam" id="PF00755">
    <property type="entry name" value="Carn_acyltransf"/>
    <property type="match status" value="1"/>
</dbReference>
<name>A0A4X2KP52_VOMUR</name>
<dbReference type="GeneTree" id="ENSGT01150000286999"/>
<keyword evidence="5" id="KW-1185">Reference proteome</keyword>
<dbReference type="AlphaFoldDB" id="A0A4X2KP52"/>
<dbReference type="InterPro" id="IPR039551">
    <property type="entry name" value="Cho/carn_acyl_trans"/>
</dbReference>
<dbReference type="Gene3D" id="3.30.559.10">
    <property type="entry name" value="Chloramphenicol acetyltransferase-like domain"/>
    <property type="match status" value="2"/>
</dbReference>
<feature type="compositionally biased region" description="Basic and acidic residues" evidence="2">
    <location>
        <begin position="1"/>
        <end position="17"/>
    </location>
</feature>
<accession>A0A4X2KP52</accession>
<protein>
    <recommendedName>
        <fullName evidence="3">Choline/carnitine acyltransferase domain-containing protein</fullName>
    </recommendedName>
</protein>
<evidence type="ECO:0000259" key="3">
    <source>
        <dbReference type="Pfam" id="PF00755"/>
    </source>
</evidence>
<comment type="similarity">
    <text evidence="1">Belongs to the carnitine/choline acetyltransferase family.</text>
</comment>
<evidence type="ECO:0000313" key="5">
    <source>
        <dbReference type="Proteomes" id="UP000314987"/>
    </source>
</evidence>
<feature type="domain" description="Choline/carnitine acyltransferase" evidence="3">
    <location>
        <begin position="108"/>
        <end position="201"/>
    </location>
</feature>
<dbReference type="Proteomes" id="UP000314987">
    <property type="component" value="Unassembled WGS sequence"/>
</dbReference>